<sequence length="204" mass="22513">MLLVLGVALGAASVQAQTQTAIDAMRKYPAYRHAVESVMQQYESSLRTACPSVQADWNKATAHVALEPTVDDQGRLIKAVWVDTVPGTACGQQRRYNAITVFDNGEPSVLPLFPGESESNPALQKDTIPQLASAMVIKDFLPKHCQVDVLETRLPGGRPAPEQPWDEQWRIDVCGRQYWTKVRYIPDATGTTINVDPKDILPSK</sequence>
<evidence type="ECO:0000256" key="1">
    <source>
        <dbReference type="SAM" id="SignalP"/>
    </source>
</evidence>
<keyword evidence="1" id="KW-0732">Signal</keyword>
<protein>
    <recommendedName>
        <fullName evidence="4">Lipoprotein</fullName>
    </recommendedName>
</protein>
<accession>A0A0P6VPU4</accession>
<feature type="signal peptide" evidence="1">
    <location>
        <begin position="1"/>
        <end position="16"/>
    </location>
</feature>
<reference evidence="2 3" key="1">
    <citation type="submission" date="2014-02" db="EMBL/GenBank/DDBJ databases">
        <title>Genome sequence of Xanthomonas axonopodis DSM 3585 (T).</title>
        <authorList>
            <person name="Midha S."/>
            <person name="Patil P.B."/>
        </authorList>
    </citation>
    <scope>NUCLEOTIDE SEQUENCE [LARGE SCALE GENOMIC DNA]</scope>
    <source>
        <strain evidence="2 3">DSM 3585</strain>
    </source>
</reference>
<dbReference type="AlphaFoldDB" id="A0A0P6VPU4"/>
<feature type="chain" id="PRO_5006131677" description="Lipoprotein" evidence="1">
    <location>
        <begin position="17"/>
        <end position="204"/>
    </location>
</feature>
<evidence type="ECO:0008006" key="4">
    <source>
        <dbReference type="Google" id="ProtNLM"/>
    </source>
</evidence>
<evidence type="ECO:0000313" key="2">
    <source>
        <dbReference type="EMBL" id="KPL48060.1"/>
    </source>
</evidence>
<proteinExistence type="predicted"/>
<dbReference type="EMBL" id="JFAQ01000180">
    <property type="protein sequence ID" value="KPL48060.1"/>
    <property type="molecule type" value="Genomic_DNA"/>
</dbReference>
<dbReference type="Proteomes" id="UP000054035">
    <property type="component" value="Unassembled WGS sequence"/>
</dbReference>
<gene>
    <name evidence="2" type="ORF">XAXN_16045</name>
</gene>
<comment type="caution">
    <text evidence="2">The sequence shown here is derived from an EMBL/GenBank/DDBJ whole genome shotgun (WGS) entry which is preliminary data.</text>
</comment>
<dbReference type="PATRIC" id="fig|53413.25.peg.1607"/>
<name>A0A0P6VPU4_9XANT</name>
<organism evidence="2 3">
    <name type="scientific">Xanthomonas axonopodis</name>
    <dbReference type="NCBI Taxonomy" id="53413"/>
    <lineage>
        <taxon>Bacteria</taxon>
        <taxon>Pseudomonadati</taxon>
        <taxon>Pseudomonadota</taxon>
        <taxon>Gammaproteobacteria</taxon>
        <taxon>Lysobacterales</taxon>
        <taxon>Lysobacteraceae</taxon>
        <taxon>Xanthomonas</taxon>
    </lineage>
</organism>
<evidence type="ECO:0000313" key="3">
    <source>
        <dbReference type="Proteomes" id="UP000054035"/>
    </source>
</evidence>